<evidence type="ECO:0000313" key="1">
    <source>
        <dbReference type="EMBL" id="OGG08082.1"/>
    </source>
</evidence>
<evidence type="ECO:0000313" key="2">
    <source>
        <dbReference type="Proteomes" id="UP000177354"/>
    </source>
</evidence>
<proteinExistence type="predicted"/>
<name>A0A1F5Z7H0_9BACT</name>
<comment type="caution">
    <text evidence="1">The sequence shown here is derived from an EMBL/GenBank/DDBJ whole genome shotgun (WGS) entry which is preliminary data.</text>
</comment>
<dbReference type="Proteomes" id="UP000177354">
    <property type="component" value="Unassembled WGS sequence"/>
</dbReference>
<dbReference type="EMBL" id="MFJF01000005">
    <property type="protein sequence ID" value="OGG08082.1"/>
    <property type="molecule type" value="Genomic_DNA"/>
</dbReference>
<protein>
    <submittedName>
        <fullName evidence="1">Uncharacterized protein</fullName>
    </submittedName>
</protein>
<dbReference type="AlphaFoldDB" id="A0A1F5Z7H0"/>
<reference evidence="1 2" key="1">
    <citation type="journal article" date="2016" name="Nat. Commun.">
        <title>Thousands of microbial genomes shed light on interconnected biogeochemical processes in an aquifer system.</title>
        <authorList>
            <person name="Anantharaman K."/>
            <person name="Brown C.T."/>
            <person name="Hug L.A."/>
            <person name="Sharon I."/>
            <person name="Castelle C.J."/>
            <person name="Probst A.J."/>
            <person name="Thomas B.C."/>
            <person name="Singh A."/>
            <person name="Wilkins M.J."/>
            <person name="Karaoz U."/>
            <person name="Brodie E.L."/>
            <person name="Williams K.H."/>
            <person name="Hubbard S.S."/>
            <person name="Banfield J.F."/>
        </authorList>
    </citation>
    <scope>NUCLEOTIDE SEQUENCE [LARGE SCALE GENOMIC DNA]</scope>
</reference>
<accession>A0A1F5Z7H0</accession>
<sequence length="230" mass="24908">MKKLLVVFVVLILLAGAGIIYLVQPKNLGIKYSAQDHQAFNNKIKVSHEELPADSPSGKTLIASGNHPVDETFSSEELSAAADNRHKDYVYFPFHKVQIRVNSDGSVEGSASVSFQDAVNYLLALGVNSADISEGTKKFKIPNASLPVYLKVSGSVENNTSRISVQQAKIANIGVPQNLIDEYGPGLNDLVNSVISDRQPSYNVEKLEAVGGKVHFKGTSPDREQSVRSK</sequence>
<organism evidence="1 2">
    <name type="scientific">Candidatus Gottesmanbacteria bacterium RIFCSPHIGHO2_01_FULL_40_15</name>
    <dbReference type="NCBI Taxonomy" id="1798376"/>
    <lineage>
        <taxon>Bacteria</taxon>
        <taxon>Candidatus Gottesmaniibacteriota</taxon>
    </lineage>
</organism>
<gene>
    <name evidence="1" type="ORF">A2777_01715</name>
</gene>